<comment type="subcellular location">
    <subcellularLocation>
        <location evidence="10">Endoplasmic reticulum membrane</location>
        <topology evidence="10">Multi-pass membrane protein</topology>
    </subcellularLocation>
    <subcellularLocation>
        <location evidence="1">Membrane</location>
        <topology evidence="1">Multi-pass membrane protein</topology>
    </subcellularLocation>
</comment>
<keyword evidence="6 10" id="KW-0949">S-adenosyl-L-methionine</keyword>
<dbReference type="PANTHER" id="PTHR12714">
    <property type="entry name" value="PROTEIN-S ISOPRENYLCYSTEINE O-METHYLTRANSFERASE"/>
    <property type="match status" value="1"/>
</dbReference>
<evidence type="ECO:0000256" key="6">
    <source>
        <dbReference type="ARBA" id="ARBA00022691"/>
    </source>
</evidence>
<dbReference type="EC" id="2.1.1.100" evidence="3 10"/>
<evidence type="ECO:0000256" key="1">
    <source>
        <dbReference type="ARBA" id="ARBA00004141"/>
    </source>
</evidence>
<keyword evidence="10" id="KW-0256">Endoplasmic reticulum</keyword>
<feature type="transmembrane region" description="Helical" evidence="10">
    <location>
        <begin position="192"/>
        <end position="208"/>
    </location>
</feature>
<evidence type="ECO:0000313" key="12">
    <source>
        <dbReference type="Proteomes" id="UP000734854"/>
    </source>
</evidence>
<protein>
    <recommendedName>
        <fullName evidence="3 10">Protein-S-isoprenylcysteine O-methyltransferase</fullName>
        <ecNumber evidence="3 10">2.1.1.100</ecNumber>
    </recommendedName>
</protein>
<name>A0A8J5EDE3_ZINOF</name>
<dbReference type="AlphaFoldDB" id="A0A8J5EDE3"/>
<keyword evidence="12" id="KW-1185">Reference proteome</keyword>
<comment type="similarity">
    <text evidence="2 10">Belongs to the class VI-like SAM-binding methyltransferase superfamily. Isoprenylcysteine carboxyl methyltransferase family.</text>
</comment>
<evidence type="ECO:0000256" key="7">
    <source>
        <dbReference type="ARBA" id="ARBA00022692"/>
    </source>
</evidence>
<proteinExistence type="inferred from homology"/>
<evidence type="ECO:0000256" key="10">
    <source>
        <dbReference type="RuleBase" id="RU362022"/>
    </source>
</evidence>
<keyword evidence="9 10" id="KW-0472">Membrane</keyword>
<evidence type="ECO:0000256" key="2">
    <source>
        <dbReference type="ARBA" id="ARBA00009140"/>
    </source>
</evidence>
<dbReference type="PROSITE" id="PS51564">
    <property type="entry name" value="SAM_ICMT"/>
    <property type="match status" value="1"/>
</dbReference>
<organism evidence="11 12">
    <name type="scientific">Zingiber officinale</name>
    <name type="common">Ginger</name>
    <name type="synonym">Amomum zingiber</name>
    <dbReference type="NCBI Taxonomy" id="94328"/>
    <lineage>
        <taxon>Eukaryota</taxon>
        <taxon>Viridiplantae</taxon>
        <taxon>Streptophyta</taxon>
        <taxon>Embryophyta</taxon>
        <taxon>Tracheophyta</taxon>
        <taxon>Spermatophyta</taxon>
        <taxon>Magnoliopsida</taxon>
        <taxon>Liliopsida</taxon>
        <taxon>Zingiberales</taxon>
        <taxon>Zingiberaceae</taxon>
        <taxon>Zingiber</taxon>
    </lineage>
</organism>
<evidence type="ECO:0000313" key="11">
    <source>
        <dbReference type="EMBL" id="KAG6472687.1"/>
    </source>
</evidence>
<keyword evidence="5" id="KW-0808">Transferase</keyword>
<dbReference type="PANTHER" id="PTHR12714:SF9">
    <property type="entry name" value="PROTEIN-S-ISOPRENYLCYSTEINE O-METHYLTRANSFERASE"/>
    <property type="match status" value="1"/>
</dbReference>
<evidence type="ECO:0000256" key="9">
    <source>
        <dbReference type="ARBA" id="ARBA00023136"/>
    </source>
</evidence>
<keyword evidence="7 10" id="KW-0812">Transmembrane</keyword>
<comment type="caution">
    <text evidence="11">The sequence shown here is derived from an EMBL/GenBank/DDBJ whole genome shotgun (WGS) entry which is preliminary data.</text>
</comment>
<dbReference type="GO" id="GO:0004671">
    <property type="term" value="F:protein C-terminal S-isoprenylcysteine carboxyl O-methyltransferase activity"/>
    <property type="evidence" value="ECO:0007669"/>
    <property type="project" value="UniProtKB-EC"/>
</dbReference>
<accession>A0A8J5EDE3</accession>
<feature type="transmembrane region" description="Helical" evidence="10">
    <location>
        <begin position="87"/>
        <end position="105"/>
    </location>
</feature>
<dbReference type="GO" id="GO:0032259">
    <property type="term" value="P:methylation"/>
    <property type="evidence" value="ECO:0007669"/>
    <property type="project" value="UniProtKB-KW"/>
</dbReference>
<sequence length="347" mass="39444">MTYPASTIPHLFVFVVCSGRRRRCLHKHRSVSSSTGEAARLARPIVESFRCCFGWSWCEAQLRSNKELTSAKRVHVKLIRAELLDDLCNPSHVIVFLMLHLIGGVPNIRALVHDLMLAAPMTSTASWQVLGFLVAVIFFHSSEYILAIFFHGRSNVTLSSLLISKNYVIAMTCALLEYAIESLFFPSLKEHWWVSSIGLLMVLFGEFIRKAAVLTAGQSFTHMIRRNHEDDHELITHGIYRFIRHPGYSGFFIWAAGTQVMLCNPVSTIGFITVLWRFFSTRIPYPICESCDAWKCNRVTGAYSTQPVTFNRENIIHITFSLPPSRSPCNQNKFSRLEICGVFHVLI</sequence>
<evidence type="ECO:0000256" key="3">
    <source>
        <dbReference type="ARBA" id="ARBA00012151"/>
    </source>
</evidence>
<evidence type="ECO:0000256" key="4">
    <source>
        <dbReference type="ARBA" id="ARBA00022603"/>
    </source>
</evidence>
<feature type="transmembrane region" description="Helical" evidence="10">
    <location>
        <begin position="251"/>
        <end position="279"/>
    </location>
</feature>
<gene>
    <name evidence="11" type="ORF">ZIOFF_070164</name>
</gene>
<dbReference type="EMBL" id="JACMSC010000020">
    <property type="protein sequence ID" value="KAG6472687.1"/>
    <property type="molecule type" value="Genomic_DNA"/>
</dbReference>
<keyword evidence="4 10" id="KW-0489">Methyltransferase</keyword>
<keyword evidence="8 10" id="KW-1133">Transmembrane helix</keyword>
<dbReference type="InterPro" id="IPR007269">
    <property type="entry name" value="ICMT_MeTrfase"/>
</dbReference>
<evidence type="ECO:0000256" key="5">
    <source>
        <dbReference type="ARBA" id="ARBA00022679"/>
    </source>
</evidence>
<comment type="cofactor">
    <cofactor evidence="10">
        <name>Zn(2+)</name>
        <dbReference type="ChEBI" id="CHEBI:29105"/>
    </cofactor>
    <text evidence="10">Divalent metal cations. Probably Zn(2+).</text>
</comment>
<evidence type="ECO:0000256" key="8">
    <source>
        <dbReference type="ARBA" id="ARBA00022989"/>
    </source>
</evidence>
<dbReference type="GO" id="GO:0005789">
    <property type="term" value="C:endoplasmic reticulum membrane"/>
    <property type="evidence" value="ECO:0007669"/>
    <property type="project" value="UniProtKB-SubCell"/>
</dbReference>
<dbReference type="Proteomes" id="UP000734854">
    <property type="component" value="Unassembled WGS sequence"/>
</dbReference>
<feature type="transmembrane region" description="Helical" evidence="10">
    <location>
        <begin position="162"/>
        <end position="180"/>
    </location>
</feature>
<comment type="catalytic activity">
    <reaction evidence="10">
        <text>[protein]-C-terminal S-[(2E,6E)-farnesyl]-L-cysteine + S-adenosyl-L-methionine = [protein]-C-terminal S-[(2E,6E)-farnesyl]-L-cysteine methyl ester + S-adenosyl-L-homocysteine</text>
        <dbReference type="Rhea" id="RHEA:21672"/>
        <dbReference type="Rhea" id="RHEA-COMP:12125"/>
        <dbReference type="Rhea" id="RHEA-COMP:12126"/>
        <dbReference type="ChEBI" id="CHEBI:57856"/>
        <dbReference type="ChEBI" id="CHEBI:59789"/>
        <dbReference type="ChEBI" id="CHEBI:90510"/>
        <dbReference type="ChEBI" id="CHEBI:90511"/>
        <dbReference type="EC" id="2.1.1.100"/>
    </reaction>
</comment>
<dbReference type="Gene3D" id="1.20.120.1630">
    <property type="match status" value="1"/>
</dbReference>
<dbReference type="InterPro" id="IPR025770">
    <property type="entry name" value="PPMT_MeTrfase"/>
</dbReference>
<dbReference type="Pfam" id="PF04140">
    <property type="entry name" value="ICMT"/>
    <property type="match status" value="1"/>
</dbReference>
<reference evidence="11 12" key="1">
    <citation type="submission" date="2020-08" db="EMBL/GenBank/DDBJ databases">
        <title>Plant Genome Project.</title>
        <authorList>
            <person name="Zhang R.-G."/>
        </authorList>
    </citation>
    <scope>NUCLEOTIDE SEQUENCE [LARGE SCALE GENOMIC DNA]</scope>
    <source>
        <tissue evidence="11">Rhizome</tissue>
    </source>
</reference>
<feature type="transmembrane region" description="Helical" evidence="10">
    <location>
        <begin position="125"/>
        <end position="150"/>
    </location>
</feature>